<evidence type="ECO:0000313" key="2">
    <source>
        <dbReference type="Proteomes" id="UP000215086"/>
    </source>
</evidence>
<gene>
    <name evidence="1" type="ORF">THTE_3580</name>
</gene>
<dbReference type="EMBL" id="CP018477">
    <property type="protein sequence ID" value="ASV76181.1"/>
    <property type="molecule type" value="Genomic_DNA"/>
</dbReference>
<accession>A0A286RJN7</accession>
<reference evidence="1 2" key="1">
    <citation type="journal article" name="Front. Microbiol.">
        <title>Sugar Metabolism of the First Thermophilic Planctomycete Thermogutta terrifontis: Comparative Genomic and Transcriptomic Approaches.</title>
        <authorList>
            <person name="Elcheninov A.G."/>
            <person name="Menzel P."/>
            <person name="Gudbergsdottir S.R."/>
            <person name="Slesarev A.I."/>
            <person name="Kadnikov V.V."/>
            <person name="Krogh A."/>
            <person name="Bonch-Osmolovskaya E.A."/>
            <person name="Peng X."/>
            <person name="Kublanov I.V."/>
        </authorList>
    </citation>
    <scope>NUCLEOTIDE SEQUENCE [LARGE SCALE GENOMIC DNA]</scope>
    <source>
        <strain evidence="1 2">R1</strain>
    </source>
</reference>
<name>A0A286RJN7_9BACT</name>
<evidence type="ECO:0000313" key="1">
    <source>
        <dbReference type="EMBL" id="ASV76181.1"/>
    </source>
</evidence>
<proteinExistence type="predicted"/>
<dbReference type="AlphaFoldDB" id="A0A286RJN7"/>
<keyword evidence="2" id="KW-1185">Reference proteome</keyword>
<dbReference type="Proteomes" id="UP000215086">
    <property type="component" value="Chromosome"/>
</dbReference>
<protein>
    <submittedName>
        <fullName evidence="1">Uncharacterized protein</fullName>
    </submittedName>
</protein>
<organism evidence="1 2">
    <name type="scientific">Thermogutta terrifontis</name>
    <dbReference type="NCBI Taxonomy" id="1331910"/>
    <lineage>
        <taxon>Bacteria</taxon>
        <taxon>Pseudomonadati</taxon>
        <taxon>Planctomycetota</taxon>
        <taxon>Planctomycetia</taxon>
        <taxon>Pirellulales</taxon>
        <taxon>Thermoguttaceae</taxon>
        <taxon>Thermogutta</taxon>
    </lineage>
</organism>
<sequence length="56" mass="6464">MQSAVPVEPPSFFAKLVTCRERKVLAGQLMNCSYRNTIDLPRAVFCPGRFMNRPYR</sequence>
<dbReference type="KEGG" id="ttf:THTE_3580"/>